<organism evidence="3 4">
    <name type="scientific">Staphylococcus warneri</name>
    <dbReference type="NCBI Taxonomy" id="1292"/>
    <lineage>
        <taxon>Bacteria</taxon>
        <taxon>Bacillati</taxon>
        <taxon>Bacillota</taxon>
        <taxon>Bacilli</taxon>
        <taxon>Bacillales</taxon>
        <taxon>Staphylococcaceae</taxon>
        <taxon>Staphylococcus</taxon>
    </lineage>
</organism>
<comment type="caution">
    <text evidence="3">The sequence shown here is derived from an EMBL/GenBank/DDBJ whole genome shotgun (WGS) entry which is preliminary data.</text>
</comment>
<keyword evidence="1" id="KW-0812">Transmembrane</keyword>
<accession>A0A364UTC2</accession>
<keyword evidence="5" id="KW-1185">Reference proteome</keyword>
<evidence type="ECO:0000313" key="5">
    <source>
        <dbReference type="Proteomes" id="UP000814367"/>
    </source>
</evidence>
<dbReference type="Pfam" id="PF01944">
    <property type="entry name" value="SpoIIM"/>
    <property type="match status" value="1"/>
</dbReference>
<feature type="transmembrane region" description="Helical" evidence="1">
    <location>
        <begin position="16"/>
        <end position="34"/>
    </location>
</feature>
<feature type="transmembrane region" description="Helical" evidence="1">
    <location>
        <begin position="167"/>
        <end position="189"/>
    </location>
</feature>
<sequence>MLNISDKQYVQRTMKWFVFSMIILIISFILSSIFSPSLDTFKSIGDQIPSSLDKATGLNKVWEYIINNGFRVPIQMLILSLIPIPFLYCVNLIFTSTITGIMFGFVINFDFHKGSIVILSSIPHIVVEIFAMCFVVSGLFKLNQAIVRKISNLFRKEKKQNVSFKQALIQLIKTYILIALPLYFIAAFLETYFTEWIYSILI</sequence>
<reference evidence="2 5" key="2">
    <citation type="submission" date="2020-03" db="EMBL/GenBank/DDBJ databases">
        <title>Comparative genetics of Staphylococcus warneri persistents from caprine mastitis.</title>
        <authorList>
            <person name="Franca C.A."/>
            <person name="Rosa D.S."/>
            <person name="Silva A."/>
            <person name="Rodrigues D.L.N."/>
            <person name="Santos R.G."/>
            <person name="Castillo R.E.H."/>
            <person name="Moreira M.A.S."/>
            <person name="Lima M.C."/>
            <person name="Gouveia G.V."/>
            <person name="Gouveia J.J.S."/>
            <person name="Souza R.F.S."/>
            <person name="Bertram B."/>
            <person name="Azevedo V."/>
            <person name="Costa M."/>
        </authorList>
    </citation>
    <scope>NUCLEOTIDE SEQUENCE [LARGE SCALE GENOMIC DNA]</scope>
    <source>
        <strain evidence="2 5">Cap 9.2</strain>
    </source>
</reference>
<proteinExistence type="predicted"/>
<evidence type="ECO:0000256" key="1">
    <source>
        <dbReference type="SAM" id="Phobius"/>
    </source>
</evidence>
<dbReference type="AlphaFoldDB" id="A0A364UTC2"/>
<reference evidence="3 4" key="1">
    <citation type="submission" date="2018-08" db="EMBL/GenBank/DDBJ databases">
        <title>A genome reference for cultivated species of the human gut microbiota.</title>
        <authorList>
            <person name="Zou Y."/>
            <person name="Xue W."/>
            <person name="Luo G."/>
        </authorList>
    </citation>
    <scope>NUCLEOTIDE SEQUENCE [LARGE SCALE GENOMIC DNA]</scope>
    <source>
        <strain evidence="3 4">OM08-17AT</strain>
    </source>
</reference>
<keyword evidence="1" id="KW-0472">Membrane</keyword>
<protein>
    <submittedName>
        <fullName evidence="3">Stage II sporulation protein M</fullName>
    </submittedName>
</protein>
<feature type="transmembrane region" description="Helical" evidence="1">
    <location>
        <begin position="125"/>
        <end position="146"/>
    </location>
</feature>
<dbReference type="Proteomes" id="UP000261016">
    <property type="component" value="Unassembled WGS sequence"/>
</dbReference>
<name>A0A364UTC2_STAWA</name>
<dbReference type="RefSeq" id="WP_002467328.1">
    <property type="nucleotide sequence ID" value="NZ_CABMFV010000004.1"/>
</dbReference>
<gene>
    <name evidence="3" type="ORF">DXC19_08700</name>
    <name evidence="2" type="ORF">G8J23_00585</name>
</gene>
<dbReference type="EMBL" id="JAANHJ010000001">
    <property type="protein sequence ID" value="MCG6224512.1"/>
    <property type="molecule type" value="Genomic_DNA"/>
</dbReference>
<keyword evidence="1" id="KW-1133">Transmembrane helix</keyword>
<evidence type="ECO:0000313" key="4">
    <source>
        <dbReference type="Proteomes" id="UP000261016"/>
    </source>
</evidence>
<feature type="transmembrane region" description="Helical" evidence="1">
    <location>
        <begin position="77"/>
        <end position="105"/>
    </location>
</feature>
<dbReference type="EMBL" id="QSTD01000004">
    <property type="protein sequence ID" value="RGM29688.1"/>
    <property type="molecule type" value="Genomic_DNA"/>
</dbReference>
<dbReference type="InterPro" id="IPR002798">
    <property type="entry name" value="SpoIIM-like"/>
</dbReference>
<dbReference type="Proteomes" id="UP000814367">
    <property type="component" value="Unassembled WGS sequence"/>
</dbReference>
<evidence type="ECO:0000313" key="3">
    <source>
        <dbReference type="EMBL" id="RGM29688.1"/>
    </source>
</evidence>
<evidence type="ECO:0000313" key="2">
    <source>
        <dbReference type="EMBL" id="MCG6224512.1"/>
    </source>
</evidence>